<evidence type="ECO:0000313" key="5">
    <source>
        <dbReference type="Proteomes" id="UP000502508"/>
    </source>
</evidence>
<proteinExistence type="predicted"/>
<feature type="domain" description="HTH deoR-type" evidence="3">
    <location>
        <begin position="4"/>
        <end position="59"/>
    </location>
</feature>
<reference evidence="4 5" key="1">
    <citation type="submission" date="2020-03" db="EMBL/GenBank/DDBJ databases">
        <title>Whole genome shotgun sequence of Phytohabitans flavus NBRC 107702.</title>
        <authorList>
            <person name="Komaki H."/>
            <person name="Tamura T."/>
        </authorList>
    </citation>
    <scope>NUCLEOTIDE SEQUENCE [LARGE SCALE GENOMIC DNA]</scope>
    <source>
        <strain evidence="4 5">NBRC 107702</strain>
    </source>
</reference>
<keyword evidence="5" id="KW-1185">Reference proteome</keyword>
<protein>
    <recommendedName>
        <fullName evidence="3">HTH deoR-type domain-containing protein</fullName>
    </recommendedName>
</protein>
<name>A0A6F8XWB1_9ACTN</name>
<keyword evidence="1" id="KW-0805">Transcription regulation</keyword>
<dbReference type="InterPro" id="IPR001034">
    <property type="entry name" value="DeoR_HTH"/>
</dbReference>
<dbReference type="InterPro" id="IPR013196">
    <property type="entry name" value="HTH_11"/>
</dbReference>
<dbReference type="Gene3D" id="1.10.10.10">
    <property type="entry name" value="Winged helix-like DNA-binding domain superfamily/Winged helix DNA-binding domain"/>
    <property type="match status" value="1"/>
</dbReference>
<evidence type="ECO:0000256" key="2">
    <source>
        <dbReference type="ARBA" id="ARBA00023163"/>
    </source>
</evidence>
<dbReference type="KEGG" id="pfla:Pflav_045100"/>
<dbReference type="InterPro" id="IPR051534">
    <property type="entry name" value="CBASS_pafABC_assoc_protein"/>
</dbReference>
<gene>
    <name evidence="4" type="ORF">Pflav_045100</name>
</gene>
<sequence>MLETSARLLRLLSLLQTPRDWSGADLAERLGVGVRTVRRDVDKLRALGYPVHATPGVSGYRLGAGANLPPLLLDDEEAIAVAIGLRTAATGTVAGIEESSVRALAKLEQVLPRGCGTG</sequence>
<evidence type="ECO:0000259" key="3">
    <source>
        <dbReference type="PROSITE" id="PS51000"/>
    </source>
</evidence>
<dbReference type="PROSITE" id="PS51000">
    <property type="entry name" value="HTH_DEOR_2"/>
    <property type="match status" value="1"/>
</dbReference>
<dbReference type="PANTHER" id="PTHR34580">
    <property type="match status" value="1"/>
</dbReference>
<reference evidence="4 5" key="2">
    <citation type="submission" date="2020-03" db="EMBL/GenBank/DDBJ databases">
        <authorList>
            <person name="Ichikawa N."/>
            <person name="Kimura A."/>
            <person name="Kitahashi Y."/>
            <person name="Uohara A."/>
        </authorList>
    </citation>
    <scope>NUCLEOTIDE SEQUENCE [LARGE SCALE GENOMIC DNA]</scope>
    <source>
        <strain evidence="4 5">NBRC 107702</strain>
    </source>
</reference>
<dbReference type="PANTHER" id="PTHR34580:SF3">
    <property type="entry name" value="PROTEIN PAFB"/>
    <property type="match status" value="1"/>
</dbReference>
<dbReference type="GO" id="GO:0003700">
    <property type="term" value="F:DNA-binding transcription factor activity"/>
    <property type="evidence" value="ECO:0007669"/>
    <property type="project" value="InterPro"/>
</dbReference>
<dbReference type="InterPro" id="IPR036390">
    <property type="entry name" value="WH_DNA-bd_sf"/>
</dbReference>
<dbReference type="EMBL" id="AP022870">
    <property type="protein sequence ID" value="BCB78100.1"/>
    <property type="molecule type" value="Genomic_DNA"/>
</dbReference>
<dbReference type="Pfam" id="PF08279">
    <property type="entry name" value="HTH_11"/>
    <property type="match status" value="1"/>
</dbReference>
<accession>A0A6F8XWB1</accession>
<keyword evidence="2" id="KW-0804">Transcription</keyword>
<dbReference type="Proteomes" id="UP000502508">
    <property type="component" value="Chromosome"/>
</dbReference>
<dbReference type="SUPFAM" id="SSF46785">
    <property type="entry name" value="Winged helix' DNA-binding domain"/>
    <property type="match status" value="1"/>
</dbReference>
<dbReference type="AlphaFoldDB" id="A0A6F8XWB1"/>
<organism evidence="4 5">
    <name type="scientific">Phytohabitans flavus</name>
    <dbReference type="NCBI Taxonomy" id="1076124"/>
    <lineage>
        <taxon>Bacteria</taxon>
        <taxon>Bacillati</taxon>
        <taxon>Actinomycetota</taxon>
        <taxon>Actinomycetes</taxon>
        <taxon>Micromonosporales</taxon>
        <taxon>Micromonosporaceae</taxon>
    </lineage>
</organism>
<evidence type="ECO:0000256" key="1">
    <source>
        <dbReference type="ARBA" id="ARBA00023015"/>
    </source>
</evidence>
<dbReference type="InterPro" id="IPR036388">
    <property type="entry name" value="WH-like_DNA-bd_sf"/>
</dbReference>
<evidence type="ECO:0000313" key="4">
    <source>
        <dbReference type="EMBL" id="BCB78100.1"/>
    </source>
</evidence>